<evidence type="ECO:0000256" key="3">
    <source>
        <dbReference type="ARBA" id="ARBA00023212"/>
    </source>
</evidence>
<dbReference type="OrthoDB" id="2250192at2759"/>
<feature type="domain" description="GAR" evidence="5">
    <location>
        <begin position="1"/>
        <end position="22"/>
    </location>
</feature>
<feature type="compositionally biased region" description="Low complexity" evidence="4">
    <location>
        <begin position="86"/>
        <end position="96"/>
    </location>
</feature>
<keyword evidence="7" id="KW-1185">Reference proteome</keyword>
<feature type="compositionally biased region" description="Polar residues" evidence="4">
    <location>
        <begin position="231"/>
        <end position="252"/>
    </location>
</feature>
<feature type="region of interest" description="Disordered" evidence="4">
    <location>
        <begin position="37"/>
        <end position="329"/>
    </location>
</feature>
<feature type="compositionally biased region" description="Polar residues" evidence="4">
    <location>
        <begin position="319"/>
        <end position="329"/>
    </location>
</feature>
<feature type="compositionally biased region" description="Basic and acidic residues" evidence="4">
    <location>
        <begin position="274"/>
        <end position="292"/>
    </location>
</feature>
<keyword evidence="2" id="KW-0963">Cytoplasm</keyword>
<feature type="compositionally biased region" description="Acidic residues" evidence="4">
    <location>
        <begin position="135"/>
        <end position="144"/>
    </location>
</feature>
<feature type="compositionally biased region" description="Basic residues" evidence="4">
    <location>
        <begin position="119"/>
        <end position="128"/>
    </location>
</feature>
<feature type="non-terminal residue" evidence="6">
    <location>
        <position position="449"/>
    </location>
</feature>
<protein>
    <submittedName>
        <fullName evidence="6">GAS2-like protein 1</fullName>
    </submittedName>
</protein>
<evidence type="ECO:0000313" key="7">
    <source>
        <dbReference type="Proteomes" id="UP000054359"/>
    </source>
</evidence>
<evidence type="ECO:0000256" key="2">
    <source>
        <dbReference type="ARBA" id="ARBA00022490"/>
    </source>
</evidence>
<evidence type="ECO:0000259" key="5">
    <source>
        <dbReference type="PROSITE" id="PS51460"/>
    </source>
</evidence>
<dbReference type="STRING" id="407821.A0A087T579"/>
<comment type="subcellular location">
    <subcellularLocation>
        <location evidence="1">Cytoplasm</location>
        <location evidence="1">Cytoskeleton</location>
    </subcellularLocation>
</comment>
<dbReference type="InterPro" id="IPR003108">
    <property type="entry name" value="GAR_dom"/>
</dbReference>
<feature type="region of interest" description="Disordered" evidence="4">
    <location>
        <begin position="422"/>
        <end position="449"/>
    </location>
</feature>
<dbReference type="EMBL" id="KK113464">
    <property type="protein sequence ID" value="KFM60268.1"/>
    <property type="molecule type" value="Genomic_DNA"/>
</dbReference>
<evidence type="ECO:0000313" key="6">
    <source>
        <dbReference type="EMBL" id="KFM60268.1"/>
    </source>
</evidence>
<dbReference type="AlphaFoldDB" id="A0A087T579"/>
<sequence>MVRVGGGWDTLEHYLDKHDPCRCRSGHRLATSAKLTMLPGKSSIPSMHVTYNRPPQAPSSTPSSPQGPRRSPAYTSPTTSRRCHHPSSSPPSSLRSLPPPPCSDDSSTSSLQDTLERKSPKKSIRRVSKNGASSSDEEDDVSDDESYKRTPRRREPRRELILKDTVPSSWRYSPGIPRKEYQQPIAFGSGQQRKIGDSPCNSRLPALTPRSEVKQPPKQVGKVSPRPHYQQDWNDVRSQSSEELFQTPSSGPVQPKSLVFHSRGPSPVNVKGRNMAEKYQIDGSFRRNDPKRHSSPRINQRTDPKLRLSPPKPPVRKVATSNNIQNGSSTRRMFWSPERQIQPKIAVTRKNSAPTPEKISPVLEKLLQHSDLCSDKNFVMKIEQLIAEFQAKTKLDGSGYGQMQFSSLPTIKSEEKLVHLHPRRSPVEHNGGKSPSKIPLPTWSPKCHT</sequence>
<dbReference type="GO" id="GO:0008017">
    <property type="term" value="F:microtubule binding"/>
    <property type="evidence" value="ECO:0007669"/>
    <property type="project" value="InterPro"/>
</dbReference>
<dbReference type="OMA" id="QNTRNIP"/>
<dbReference type="Pfam" id="PF02187">
    <property type="entry name" value="GAS2"/>
    <property type="match status" value="1"/>
</dbReference>
<dbReference type="PROSITE" id="PS51460">
    <property type="entry name" value="GAR"/>
    <property type="match status" value="1"/>
</dbReference>
<accession>A0A087T579</accession>
<evidence type="ECO:0000256" key="1">
    <source>
        <dbReference type="ARBA" id="ARBA00004245"/>
    </source>
</evidence>
<dbReference type="SUPFAM" id="SSF143575">
    <property type="entry name" value="GAS2 domain-like"/>
    <property type="match status" value="1"/>
</dbReference>
<reference evidence="6 7" key="1">
    <citation type="submission" date="2013-11" db="EMBL/GenBank/DDBJ databases">
        <title>Genome sequencing of Stegodyphus mimosarum.</title>
        <authorList>
            <person name="Bechsgaard J."/>
        </authorList>
    </citation>
    <scope>NUCLEOTIDE SEQUENCE [LARGE SCALE GENOMIC DNA]</scope>
</reference>
<evidence type="ECO:0000256" key="4">
    <source>
        <dbReference type="SAM" id="MobiDB-lite"/>
    </source>
</evidence>
<dbReference type="Proteomes" id="UP000054359">
    <property type="component" value="Unassembled WGS sequence"/>
</dbReference>
<gene>
    <name evidence="6" type="ORF">X975_24165</name>
</gene>
<feature type="compositionally biased region" description="Low complexity" evidence="4">
    <location>
        <begin position="58"/>
        <end position="73"/>
    </location>
</feature>
<keyword evidence="3" id="KW-0206">Cytoskeleton</keyword>
<dbReference type="InterPro" id="IPR036534">
    <property type="entry name" value="GAR_dom_sf"/>
</dbReference>
<dbReference type="Gene3D" id="3.30.920.20">
    <property type="entry name" value="Gas2-like domain"/>
    <property type="match status" value="1"/>
</dbReference>
<organism evidence="6 7">
    <name type="scientific">Stegodyphus mimosarum</name>
    <name type="common">African social velvet spider</name>
    <dbReference type="NCBI Taxonomy" id="407821"/>
    <lineage>
        <taxon>Eukaryota</taxon>
        <taxon>Metazoa</taxon>
        <taxon>Ecdysozoa</taxon>
        <taxon>Arthropoda</taxon>
        <taxon>Chelicerata</taxon>
        <taxon>Arachnida</taxon>
        <taxon>Araneae</taxon>
        <taxon>Araneomorphae</taxon>
        <taxon>Entelegynae</taxon>
        <taxon>Eresoidea</taxon>
        <taxon>Eresidae</taxon>
        <taxon>Stegodyphus</taxon>
    </lineage>
</organism>
<name>A0A087T579_STEMI</name>
<proteinExistence type="predicted"/>
<dbReference type="GO" id="GO:0005856">
    <property type="term" value="C:cytoskeleton"/>
    <property type="evidence" value="ECO:0007669"/>
    <property type="project" value="UniProtKB-SubCell"/>
</dbReference>